<evidence type="ECO:0000313" key="7">
    <source>
        <dbReference type="Proteomes" id="UP001156627"/>
    </source>
</evidence>
<comment type="function">
    <text evidence="4">Methylates ribosomal protein uL3 on a specific glutamine residue.</text>
</comment>
<keyword evidence="1 4" id="KW-0489">Methyltransferase</keyword>
<evidence type="ECO:0000256" key="3">
    <source>
        <dbReference type="ARBA" id="ARBA00022691"/>
    </source>
</evidence>
<keyword evidence="6" id="KW-0687">Ribonucleoprotein</keyword>
<keyword evidence="6" id="KW-0689">Ribosomal protein</keyword>
<dbReference type="NCBIfam" id="TIGR03533">
    <property type="entry name" value="L3_gln_methyl"/>
    <property type="match status" value="1"/>
</dbReference>
<dbReference type="PIRSF" id="PIRSF037167">
    <property type="entry name" value="Mtase_YfcB_prd"/>
    <property type="match status" value="1"/>
</dbReference>
<dbReference type="InterPro" id="IPR029063">
    <property type="entry name" value="SAM-dependent_MTases_sf"/>
</dbReference>
<dbReference type="Pfam" id="PF05175">
    <property type="entry name" value="MTS"/>
    <property type="match status" value="1"/>
</dbReference>
<dbReference type="InterPro" id="IPR017127">
    <property type="entry name" value="Ribosome_uL3_MTase"/>
</dbReference>
<dbReference type="InterPro" id="IPR004556">
    <property type="entry name" value="HemK-like"/>
</dbReference>
<evidence type="ECO:0000256" key="4">
    <source>
        <dbReference type="HAMAP-Rule" id="MF_02125"/>
    </source>
</evidence>
<dbReference type="HAMAP" id="MF_02125">
    <property type="entry name" value="L3_methyltr_PrmB"/>
    <property type="match status" value="1"/>
</dbReference>
<dbReference type="Proteomes" id="UP001156627">
    <property type="component" value="Unassembled WGS sequence"/>
</dbReference>
<keyword evidence="7" id="KW-1185">Reference proteome</keyword>
<dbReference type="GO" id="GO:0032259">
    <property type="term" value="P:methylation"/>
    <property type="evidence" value="ECO:0007669"/>
    <property type="project" value="UniProtKB-KW"/>
</dbReference>
<dbReference type="Gene3D" id="3.40.50.150">
    <property type="entry name" value="Vaccinia Virus protein VP39"/>
    <property type="match status" value="1"/>
</dbReference>
<dbReference type="GO" id="GO:0005840">
    <property type="term" value="C:ribosome"/>
    <property type="evidence" value="ECO:0007669"/>
    <property type="project" value="UniProtKB-KW"/>
</dbReference>
<keyword evidence="3 4" id="KW-0949">S-adenosyl-L-methionine</keyword>
<dbReference type="NCBIfam" id="TIGR00536">
    <property type="entry name" value="hemK_fam"/>
    <property type="match status" value="1"/>
</dbReference>
<protein>
    <recommendedName>
        <fullName evidence="4">Ribosomal protein uL3 glutamine methyltransferase</fullName>
        <shortName evidence="4">uL3 MTase</shortName>
        <ecNumber evidence="4">2.1.1.298</ecNumber>
    </recommendedName>
    <alternativeName>
        <fullName evidence="4">N5-glutamine methyltransferase PrmB</fullName>
    </alternativeName>
</protein>
<dbReference type="GO" id="GO:0008168">
    <property type="term" value="F:methyltransferase activity"/>
    <property type="evidence" value="ECO:0007669"/>
    <property type="project" value="UniProtKB-KW"/>
</dbReference>
<name>A0ABQ5XF81_9GAMM</name>
<evidence type="ECO:0000313" key="6">
    <source>
        <dbReference type="EMBL" id="GLQ89738.1"/>
    </source>
</evidence>
<keyword evidence="2 4" id="KW-0808">Transferase</keyword>
<dbReference type="PANTHER" id="PTHR47806">
    <property type="entry name" value="50S RIBOSOMAL PROTEIN L3 GLUTAMINE METHYLTRANSFERASE"/>
    <property type="match status" value="1"/>
</dbReference>
<dbReference type="PROSITE" id="PS00092">
    <property type="entry name" value="N6_MTASE"/>
    <property type="match status" value="1"/>
</dbReference>
<evidence type="ECO:0000256" key="1">
    <source>
        <dbReference type="ARBA" id="ARBA00022603"/>
    </source>
</evidence>
<dbReference type="PANTHER" id="PTHR47806:SF1">
    <property type="entry name" value="RIBOSOMAL PROTEIN UL3 GLUTAMINE METHYLTRANSFERASE"/>
    <property type="match status" value="1"/>
</dbReference>
<dbReference type="EC" id="2.1.1.298" evidence="4"/>
<accession>A0ABQ5XF81</accession>
<evidence type="ECO:0000256" key="2">
    <source>
        <dbReference type="ARBA" id="ARBA00022679"/>
    </source>
</evidence>
<feature type="domain" description="Methyltransferase small" evidence="5">
    <location>
        <begin position="147"/>
        <end position="231"/>
    </location>
</feature>
<reference evidence="7" key="1">
    <citation type="journal article" date="2019" name="Int. J. Syst. Evol. Microbiol.">
        <title>The Global Catalogue of Microorganisms (GCM) 10K type strain sequencing project: providing services to taxonomists for standard genome sequencing and annotation.</title>
        <authorList>
            <consortium name="The Broad Institute Genomics Platform"/>
            <consortium name="The Broad Institute Genome Sequencing Center for Infectious Disease"/>
            <person name="Wu L."/>
            <person name="Ma J."/>
        </authorList>
    </citation>
    <scope>NUCLEOTIDE SEQUENCE [LARGE SCALE GENOMIC DNA]</scope>
    <source>
        <strain evidence="7">NBRC 111981</strain>
    </source>
</reference>
<organism evidence="6 7">
    <name type="scientific">Dyella flagellata</name>
    <dbReference type="NCBI Taxonomy" id="1867833"/>
    <lineage>
        <taxon>Bacteria</taxon>
        <taxon>Pseudomonadati</taxon>
        <taxon>Pseudomonadota</taxon>
        <taxon>Gammaproteobacteria</taxon>
        <taxon>Lysobacterales</taxon>
        <taxon>Rhodanobacteraceae</taxon>
        <taxon>Dyella</taxon>
    </lineage>
</organism>
<proteinExistence type="inferred from homology"/>
<evidence type="ECO:0000259" key="5">
    <source>
        <dbReference type="Pfam" id="PF05175"/>
    </source>
</evidence>
<gene>
    <name evidence="4 6" type="primary">prmB</name>
    <name evidence="6" type="ORF">GCM10007898_33130</name>
</gene>
<comment type="similarity">
    <text evidence="4">Belongs to the protein N5-glutamine methyltransferase family. PrmB subfamily.</text>
</comment>
<dbReference type="CDD" id="cd02440">
    <property type="entry name" value="AdoMet_MTases"/>
    <property type="match status" value="1"/>
</dbReference>
<dbReference type="InterPro" id="IPR002052">
    <property type="entry name" value="DNA_methylase_N6_adenine_CS"/>
</dbReference>
<dbReference type="InterPro" id="IPR007848">
    <property type="entry name" value="Small_mtfrase_dom"/>
</dbReference>
<dbReference type="SUPFAM" id="SSF53335">
    <property type="entry name" value="S-adenosyl-L-methionine-dependent methyltransferases"/>
    <property type="match status" value="1"/>
</dbReference>
<dbReference type="EMBL" id="BSOA01000042">
    <property type="protein sequence ID" value="GLQ89738.1"/>
    <property type="molecule type" value="Genomic_DNA"/>
</dbReference>
<comment type="catalytic activity">
    <reaction evidence="4">
        <text>L-glutaminyl-[ribosomal protein uL3] + S-adenosyl-L-methionine = N(5)-methyl-L-glutaminyl-[ribosomal protein uL3] + S-adenosyl-L-homocysteine + H(+)</text>
        <dbReference type="Rhea" id="RHEA:45020"/>
        <dbReference type="Rhea" id="RHEA-COMP:11063"/>
        <dbReference type="Rhea" id="RHEA-COMP:11064"/>
        <dbReference type="ChEBI" id="CHEBI:15378"/>
        <dbReference type="ChEBI" id="CHEBI:30011"/>
        <dbReference type="ChEBI" id="CHEBI:57856"/>
        <dbReference type="ChEBI" id="CHEBI:59789"/>
        <dbReference type="ChEBI" id="CHEBI:61891"/>
        <dbReference type="EC" id="2.1.1.298"/>
    </reaction>
</comment>
<sequence>MDEREPYDAQSLYFTTPKPDRAHVTAELETIIDFIRYGASRFSAAGLTFGHSHDNPIDEATHLVLASLHLPPDIPPAYGAGKLTAEERLRVLSLIERRIGERLPVAYLVGETWFAGLKFKSDRRALVPRSPIAELIEAGFTPWLDGRQVERALDLCTGSGCIGIAMAAYNPHWQVDVVDISDDALSLARENVAFQHVGERVEVVRSDLFAGVEGRKYDLIVSNPPYVTEDEYAALPGEYSHEPKLGLTSGEDGLDACLRILDEAVDHLTEDGLLIVEVGESEQALTALLPQVPFVWIEFKVGQMGVFALERRELTEHADAIHAAALERSRA</sequence>
<comment type="caution">
    <text evidence="6">The sequence shown here is derived from an EMBL/GenBank/DDBJ whole genome shotgun (WGS) entry which is preliminary data.</text>
</comment>
<dbReference type="Gene3D" id="1.10.8.10">
    <property type="entry name" value="DNA helicase RuvA subunit, C-terminal domain"/>
    <property type="match status" value="1"/>
</dbReference>